<dbReference type="EMBL" id="OX451735">
    <property type="protein sequence ID" value="CAI8595685.1"/>
    <property type="molecule type" value="Genomic_DNA"/>
</dbReference>
<name>A0AAV0ZAP4_VICFA</name>
<sequence length="173" mass="18984">MIFLAFPFRPIFDPFSTTVAAAIIDPFSTTLPTPLPRRPISLRSSPSPPDSAPFLTVAARFAPFLAVSTAHRRRPIPPDSVAVSTASSSPFQLFPPSSANHSGTKKRAFGNDVTNISFMMNNIDLFMGGDMENDSGLGPEDKKQTSYQFGLLLRHDWKSQATEHSLPYNNQDN</sequence>
<protein>
    <submittedName>
        <fullName evidence="1">Uncharacterized protein</fullName>
    </submittedName>
</protein>
<evidence type="ECO:0000313" key="1">
    <source>
        <dbReference type="EMBL" id="CAI8595685.1"/>
    </source>
</evidence>
<reference evidence="1 2" key="1">
    <citation type="submission" date="2023-01" db="EMBL/GenBank/DDBJ databases">
        <authorList>
            <person name="Kreplak J."/>
        </authorList>
    </citation>
    <scope>NUCLEOTIDE SEQUENCE [LARGE SCALE GENOMIC DNA]</scope>
</reference>
<accession>A0AAV0ZAP4</accession>
<proteinExistence type="predicted"/>
<gene>
    <name evidence="1" type="ORF">VFH_I202800</name>
</gene>
<keyword evidence="2" id="KW-1185">Reference proteome</keyword>
<organism evidence="1 2">
    <name type="scientific">Vicia faba</name>
    <name type="common">Broad bean</name>
    <name type="synonym">Faba vulgaris</name>
    <dbReference type="NCBI Taxonomy" id="3906"/>
    <lineage>
        <taxon>Eukaryota</taxon>
        <taxon>Viridiplantae</taxon>
        <taxon>Streptophyta</taxon>
        <taxon>Embryophyta</taxon>
        <taxon>Tracheophyta</taxon>
        <taxon>Spermatophyta</taxon>
        <taxon>Magnoliopsida</taxon>
        <taxon>eudicotyledons</taxon>
        <taxon>Gunneridae</taxon>
        <taxon>Pentapetalae</taxon>
        <taxon>rosids</taxon>
        <taxon>fabids</taxon>
        <taxon>Fabales</taxon>
        <taxon>Fabaceae</taxon>
        <taxon>Papilionoideae</taxon>
        <taxon>50 kb inversion clade</taxon>
        <taxon>NPAAA clade</taxon>
        <taxon>Hologalegina</taxon>
        <taxon>IRL clade</taxon>
        <taxon>Fabeae</taxon>
        <taxon>Vicia</taxon>
    </lineage>
</organism>
<dbReference type="Proteomes" id="UP001157006">
    <property type="component" value="Chromosome 1S"/>
</dbReference>
<dbReference type="AlphaFoldDB" id="A0AAV0ZAP4"/>
<evidence type="ECO:0000313" key="2">
    <source>
        <dbReference type="Proteomes" id="UP001157006"/>
    </source>
</evidence>